<dbReference type="AlphaFoldDB" id="A0A0J6IAP1"/>
<evidence type="ECO:0000313" key="2">
    <source>
        <dbReference type="Proteomes" id="UP000054567"/>
    </source>
</evidence>
<dbReference type="InterPro" id="IPR036397">
    <property type="entry name" value="RNaseH_sf"/>
</dbReference>
<dbReference type="EMBL" id="DS268111">
    <property type="protein sequence ID" value="KMM68697.1"/>
    <property type="molecule type" value="Genomic_DNA"/>
</dbReference>
<gene>
    <name evidence="1" type="ORF">CPAG_05021</name>
</gene>
<evidence type="ECO:0000313" key="1">
    <source>
        <dbReference type="EMBL" id="KMM68697.1"/>
    </source>
</evidence>
<accession>A0A0J6IAP1</accession>
<reference evidence="2" key="2">
    <citation type="journal article" date="2009" name="Genome Res.">
        <title>Comparative genomic analyses of the human fungal pathogens Coccidioides and their relatives.</title>
        <authorList>
            <person name="Sharpton T.J."/>
            <person name="Stajich J.E."/>
            <person name="Rounsley S.D."/>
            <person name="Gardner M.J."/>
            <person name="Wortman J.R."/>
            <person name="Jordar V.S."/>
            <person name="Maiti R."/>
            <person name="Kodira C.D."/>
            <person name="Neafsey D.E."/>
            <person name="Zeng Q."/>
            <person name="Hung C.-Y."/>
            <person name="McMahan C."/>
            <person name="Muszewska A."/>
            <person name="Grynberg M."/>
            <person name="Mandel M.A."/>
            <person name="Kellner E.M."/>
            <person name="Barker B.M."/>
            <person name="Galgiani J.N."/>
            <person name="Orbach M.J."/>
            <person name="Kirkland T.N."/>
            <person name="Cole G.T."/>
            <person name="Henn M.R."/>
            <person name="Birren B.W."/>
            <person name="Taylor J.W."/>
        </authorList>
    </citation>
    <scope>NUCLEOTIDE SEQUENCE [LARGE SCALE GENOMIC DNA]</scope>
    <source>
        <strain evidence="2">RMSCC 3488</strain>
    </source>
</reference>
<dbReference type="VEuPathDB" id="FungiDB:CPAG_05021"/>
<reference evidence="2" key="3">
    <citation type="journal article" date="2010" name="Genome Res.">
        <title>Population genomic sequencing of Coccidioides fungi reveals recent hybridization and transposon control.</title>
        <authorList>
            <person name="Neafsey D.E."/>
            <person name="Barker B.M."/>
            <person name="Sharpton T.J."/>
            <person name="Stajich J.E."/>
            <person name="Park D.J."/>
            <person name="Whiston E."/>
            <person name="Hung C.-Y."/>
            <person name="McMahan C."/>
            <person name="White J."/>
            <person name="Sykes S."/>
            <person name="Heiman D."/>
            <person name="Young S."/>
            <person name="Zeng Q."/>
            <person name="Abouelleil A."/>
            <person name="Aftuck L."/>
            <person name="Bessette D."/>
            <person name="Brown A."/>
            <person name="FitzGerald M."/>
            <person name="Lui A."/>
            <person name="Macdonald J.P."/>
            <person name="Priest M."/>
            <person name="Orbach M.J."/>
            <person name="Galgiani J.N."/>
            <person name="Kirkland T.N."/>
            <person name="Cole G.T."/>
            <person name="Birren B.W."/>
            <person name="Henn M.R."/>
            <person name="Taylor J.W."/>
            <person name="Rounsley S.D."/>
        </authorList>
    </citation>
    <scope>NUCLEOTIDE SEQUENCE [LARGE SCALE GENOMIC DNA]</scope>
    <source>
        <strain evidence="2">RMSCC 3488</strain>
    </source>
</reference>
<name>A0A0J6IAP1_COCPO</name>
<protein>
    <recommendedName>
        <fullName evidence="3">Tc1-like transposase DDE domain-containing protein</fullName>
    </recommendedName>
</protein>
<organism evidence="1 2">
    <name type="scientific">Coccidioides posadasii RMSCC 3488</name>
    <dbReference type="NCBI Taxonomy" id="454284"/>
    <lineage>
        <taxon>Eukaryota</taxon>
        <taxon>Fungi</taxon>
        <taxon>Dikarya</taxon>
        <taxon>Ascomycota</taxon>
        <taxon>Pezizomycotina</taxon>
        <taxon>Eurotiomycetes</taxon>
        <taxon>Eurotiomycetidae</taxon>
        <taxon>Onygenales</taxon>
        <taxon>Onygenaceae</taxon>
        <taxon>Coccidioides</taxon>
    </lineage>
</organism>
<proteinExistence type="predicted"/>
<reference evidence="1 2" key="1">
    <citation type="submission" date="2007-06" db="EMBL/GenBank/DDBJ databases">
        <title>The Genome Sequence of Coccidioides posadasii RMSCC_3488.</title>
        <authorList>
            <consortium name="Coccidioides Genome Resources Consortium"/>
            <consortium name="The Broad Institute Genome Sequencing Platform"/>
            <person name="Henn M.R."/>
            <person name="Sykes S."/>
            <person name="Young S."/>
            <person name="Jaffe D."/>
            <person name="Berlin A."/>
            <person name="Alvarez P."/>
            <person name="Butler J."/>
            <person name="Gnerre S."/>
            <person name="Grabherr M."/>
            <person name="Mauceli E."/>
            <person name="Brockman W."/>
            <person name="Kodira C."/>
            <person name="Alvarado L."/>
            <person name="Zeng Q."/>
            <person name="Crawford M."/>
            <person name="Antoine C."/>
            <person name="Devon K."/>
            <person name="Galgiani J."/>
            <person name="Orsborn K."/>
            <person name="Lewis M.L."/>
            <person name="Nusbaum C."/>
            <person name="Galagan J."/>
            <person name="Birren B."/>
        </authorList>
    </citation>
    <scope>NUCLEOTIDE SEQUENCE [LARGE SCALE GENOMIC DNA]</scope>
    <source>
        <strain evidence="1 2">RMSCC 3488</strain>
    </source>
</reference>
<dbReference type="GO" id="GO:0003676">
    <property type="term" value="F:nucleic acid binding"/>
    <property type="evidence" value="ECO:0007669"/>
    <property type="project" value="InterPro"/>
</dbReference>
<evidence type="ECO:0008006" key="3">
    <source>
        <dbReference type="Google" id="ProtNLM"/>
    </source>
</evidence>
<dbReference type="Gene3D" id="3.30.420.10">
    <property type="entry name" value="Ribonuclease H-like superfamily/Ribonuclease H"/>
    <property type="match status" value="1"/>
</dbReference>
<sequence length="104" mass="11910">MHDSLPSVVGIEPQNINSIDLHALPLPISRICLDNLPPYSPDLNPIEEFFAEMKAFIRRNWQVYEEDPAQGFDSFLEWCVDIVGKREESAKGHFRRAGLTIDEI</sequence>
<dbReference type="Proteomes" id="UP000054567">
    <property type="component" value="Unassembled WGS sequence"/>
</dbReference>